<dbReference type="OrthoDB" id="69964at2759"/>
<feature type="compositionally biased region" description="Polar residues" evidence="1">
    <location>
        <begin position="59"/>
        <end position="79"/>
    </location>
</feature>
<evidence type="ECO:0000313" key="4">
    <source>
        <dbReference type="Proteomes" id="UP001151582"/>
    </source>
</evidence>
<dbReference type="EMBL" id="JANBQB010002303">
    <property type="protein sequence ID" value="KAJ1967625.1"/>
    <property type="molecule type" value="Genomic_DNA"/>
</dbReference>
<dbReference type="InterPro" id="IPR042099">
    <property type="entry name" value="ANL_N_sf"/>
</dbReference>
<comment type="caution">
    <text evidence="3">The sequence shown here is derived from an EMBL/GenBank/DDBJ whole genome shotgun (WGS) entry which is preliminary data.</text>
</comment>
<evidence type="ECO:0000256" key="1">
    <source>
        <dbReference type="SAM" id="MobiDB-lite"/>
    </source>
</evidence>
<feature type="region of interest" description="Disordered" evidence="1">
    <location>
        <begin position="59"/>
        <end position="81"/>
    </location>
</feature>
<dbReference type="AlphaFoldDB" id="A0A9W8AVE4"/>
<dbReference type="SUPFAM" id="SSF56801">
    <property type="entry name" value="Acetyl-CoA synthetase-like"/>
    <property type="match status" value="1"/>
</dbReference>
<dbReference type="InterPro" id="IPR000873">
    <property type="entry name" value="AMP-dep_synth/lig_dom"/>
</dbReference>
<evidence type="ECO:0000259" key="2">
    <source>
        <dbReference type="Pfam" id="PF00501"/>
    </source>
</evidence>
<dbReference type="GO" id="GO:0005829">
    <property type="term" value="C:cytosol"/>
    <property type="evidence" value="ECO:0007669"/>
    <property type="project" value="TreeGrafter"/>
</dbReference>
<accession>A0A9W8AVE4</accession>
<dbReference type="Gene3D" id="3.40.50.12780">
    <property type="entry name" value="N-terminal domain of ligase-like"/>
    <property type="match status" value="1"/>
</dbReference>
<name>A0A9W8AVE4_9FUNG</name>
<sequence>MRSPLPSESQPPPLDSASPSVPGTDAAQAASSEVEPTTNSYTDALMDQVLADMNQVTNGTDAAQGSAGSKPQSTMSASKSELAPEDIVKVYSFGRPTFQTQVAIVNPNTKALCAPDEVGEIWIDGPALGSGFWALPKLSQAIFYATYHYYAPMMVPAANILDDQPFSEAALYDTSTMASLASEQTFLRTGLMGTLINGCLVVLGVFEDRIQQTVAADPVGFPERSQHISQFSLLPEAAYPHHPSGTSVTTPLTNSLVP</sequence>
<protein>
    <recommendedName>
        <fullName evidence="2">AMP-dependent synthetase/ligase domain-containing protein</fullName>
    </recommendedName>
</protein>
<gene>
    <name evidence="3" type="ORF">H4R34_006372</name>
</gene>
<dbReference type="Proteomes" id="UP001151582">
    <property type="component" value="Unassembled WGS sequence"/>
</dbReference>
<feature type="compositionally biased region" description="Polar residues" evidence="1">
    <location>
        <begin position="29"/>
        <end position="42"/>
    </location>
</feature>
<proteinExistence type="predicted"/>
<dbReference type="PANTHER" id="PTHR22754:SF32">
    <property type="entry name" value="DISCO-INTERACTING PROTEIN 2"/>
    <property type="match status" value="1"/>
</dbReference>
<evidence type="ECO:0000313" key="3">
    <source>
        <dbReference type="EMBL" id="KAJ1967625.1"/>
    </source>
</evidence>
<feature type="non-terminal residue" evidence="3">
    <location>
        <position position="258"/>
    </location>
</feature>
<reference evidence="3" key="1">
    <citation type="submission" date="2022-07" db="EMBL/GenBank/DDBJ databases">
        <title>Phylogenomic reconstructions and comparative analyses of Kickxellomycotina fungi.</title>
        <authorList>
            <person name="Reynolds N.K."/>
            <person name="Stajich J.E."/>
            <person name="Barry K."/>
            <person name="Grigoriev I.V."/>
            <person name="Crous P."/>
            <person name="Smith M.E."/>
        </authorList>
    </citation>
    <scope>NUCLEOTIDE SEQUENCE</scope>
    <source>
        <strain evidence="3">RSA 567</strain>
    </source>
</reference>
<organism evidence="3 4">
    <name type="scientific">Dimargaris verticillata</name>
    <dbReference type="NCBI Taxonomy" id="2761393"/>
    <lineage>
        <taxon>Eukaryota</taxon>
        <taxon>Fungi</taxon>
        <taxon>Fungi incertae sedis</taxon>
        <taxon>Zoopagomycota</taxon>
        <taxon>Kickxellomycotina</taxon>
        <taxon>Dimargaritomycetes</taxon>
        <taxon>Dimargaritales</taxon>
        <taxon>Dimargaritaceae</taxon>
        <taxon>Dimargaris</taxon>
    </lineage>
</organism>
<feature type="region of interest" description="Disordered" evidence="1">
    <location>
        <begin position="1"/>
        <end position="45"/>
    </location>
</feature>
<feature type="domain" description="AMP-dependent synthetase/ligase" evidence="2">
    <location>
        <begin position="83"/>
        <end position="133"/>
    </location>
</feature>
<dbReference type="PANTHER" id="PTHR22754">
    <property type="entry name" value="DISCO-INTERACTING PROTEIN 2 DIP2 -RELATED"/>
    <property type="match status" value="1"/>
</dbReference>
<keyword evidence="4" id="KW-1185">Reference proteome</keyword>
<dbReference type="Pfam" id="PF00501">
    <property type="entry name" value="AMP-binding"/>
    <property type="match status" value="1"/>
</dbReference>